<comment type="function">
    <text evidence="9">Phosphorylates Ins(1,3,4,5,6)P5 at position 2 to form Ins(1,2,3,4,5,6)P6 (InsP6 or phytate).</text>
</comment>
<dbReference type="PANTHER" id="PTHR14456">
    <property type="entry name" value="INOSITOL POLYPHOSPHATE KINASE 1"/>
    <property type="match status" value="1"/>
</dbReference>
<dbReference type="GO" id="GO:0005634">
    <property type="term" value="C:nucleus"/>
    <property type="evidence" value="ECO:0007669"/>
    <property type="project" value="TreeGrafter"/>
</dbReference>
<organism evidence="10 11">
    <name type="scientific">Endocarpon pusillum</name>
    <dbReference type="NCBI Taxonomy" id="364733"/>
    <lineage>
        <taxon>Eukaryota</taxon>
        <taxon>Fungi</taxon>
        <taxon>Dikarya</taxon>
        <taxon>Ascomycota</taxon>
        <taxon>Pezizomycotina</taxon>
        <taxon>Eurotiomycetes</taxon>
        <taxon>Chaetothyriomycetidae</taxon>
        <taxon>Verrucariales</taxon>
        <taxon>Verrucariaceae</taxon>
        <taxon>Endocarpon</taxon>
    </lineage>
</organism>
<comment type="domain">
    <text evidence="9">The EXKPK motif is conserved in inositol-pentakisphosphate 2-kinases of both family 1 and 2.</text>
</comment>
<dbReference type="GO" id="GO:0032958">
    <property type="term" value="P:inositol phosphate biosynthetic process"/>
    <property type="evidence" value="ECO:0007669"/>
    <property type="project" value="TreeGrafter"/>
</dbReference>
<dbReference type="PANTHER" id="PTHR14456:SF2">
    <property type="entry name" value="INOSITOL-PENTAKISPHOSPHATE 2-KINASE"/>
    <property type="match status" value="1"/>
</dbReference>
<gene>
    <name evidence="10" type="ORF">GJ744_002257</name>
</gene>
<dbReference type="EMBL" id="JAACFV010000139">
    <property type="protein sequence ID" value="KAF7504391.1"/>
    <property type="molecule type" value="Genomic_DNA"/>
</dbReference>
<evidence type="ECO:0000256" key="4">
    <source>
        <dbReference type="ARBA" id="ARBA00014846"/>
    </source>
</evidence>
<keyword evidence="8 9" id="KW-0067">ATP-binding</keyword>
<keyword evidence="5 9" id="KW-0808">Transferase</keyword>
<keyword evidence="7 9" id="KW-0418">Kinase</keyword>
<dbReference type="InterPro" id="IPR009286">
    <property type="entry name" value="Ins_P5_2-kin"/>
</dbReference>
<keyword evidence="6 9" id="KW-0547">Nucleotide-binding</keyword>
<dbReference type="OrthoDB" id="272370at2759"/>
<evidence type="ECO:0000256" key="2">
    <source>
        <dbReference type="ARBA" id="ARBA00008305"/>
    </source>
</evidence>
<evidence type="ECO:0000313" key="11">
    <source>
        <dbReference type="Proteomes" id="UP000606974"/>
    </source>
</evidence>
<protein>
    <recommendedName>
        <fullName evidence="4 9">Inositol-pentakisphosphate 2-kinase</fullName>
        <ecNumber evidence="3 9">2.7.1.158</ecNumber>
    </recommendedName>
</protein>
<evidence type="ECO:0000256" key="5">
    <source>
        <dbReference type="ARBA" id="ARBA00022679"/>
    </source>
</evidence>
<evidence type="ECO:0000256" key="1">
    <source>
        <dbReference type="ARBA" id="ARBA00003979"/>
    </source>
</evidence>
<dbReference type="Pfam" id="PF06090">
    <property type="entry name" value="Ins_P5_2-kin"/>
    <property type="match status" value="2"/>
</dbReference>
<evidence type="ECO:0000313" key="10">
    <source>
        <dbReference type="EMBL" id="KAF7504391.1"/>
    </source>
</evidence>
<evidence type="ECO:0000256" key="7">
    <source>
        <dbReference type="ARBA" id="ARBA00022777"/>
    </source>
</evidence>
<dbReference type="GO" id="GO:0035299">
    <property type="term" value="F:inositol-1,3,4,5,6-pentakisphosphate 2-kinase activity"/>
    <property type="evidence" value="ECO:0007669"/>
    <property type="project" value="UniProtKB-EC"/>
</dbReference>
<proteinExistence type="inferred from homology"/>
<name>A0A8H7AC38_9EURO</name>
<comment type="function">
    <text evidence="1">Has kinase activity and phosphorylates inositol-1,3,4,5,6-pentakisphosphate (Ins(1,3,4,5,6)P5) to produce 1,2,3,4,5,6-hexakisphosphate (InsP6), also known as phytate.</text>
</comment>
<dbReference type="GO" id="GO:0005524">
    <property type="term" value="F:ATP binding"/>
    <property type="evidence" value="ECO:0007669"/>
    <property type="project" value="UniProtKB-KW"/>
</dbReference>
<evidence type="ECO:0000256" key="6">
    <source>
        <dbReference type="ARBA" id="ARBA00022741"/>
    </source>
</evidence>
<evidence type="ECO:0000256" key="3">
    <source>
        <dbReference type="ARBA" id="ARBA00012023"/>
    </source>
</evidence>
<evidence type="ECO:0000256" key="9">
    <source>
        <dbReference type="RuleBase" id="RU364126"/>
    </source>
</evidence>
<comment type="catalytic activity">
    <reaction evidence="9">
        <text>1D-myo-inositol 1,3,4,5,6-pentakisphosphate + ATP = 1D-myo-inositol hexakisphosphate + ADP + H(+)</text>
        <dbReference type="Rhea" id="RHEA:20313"/>
        <dbReference type="ChEBI" id="CHEBI:15378"/>
        <dbReference type="ChEBI" id="CHEBI:30616"/>
        <dbReference type="ChEBI" id="CHEBI:57733"/>
        <dbReference type="ChEBI" id="CHEBI:58130"/>
        <dbReference type="ChEBI" id="CHEBI:456216"/>
        <dbReference type="EC" id="2.7.1.158"/>
    </reaction>
</comment>
<keyword evidence="11" id="KW-1185">Reference proteome</keyword>
<comment type="similarity">
    <text evidence="2">Belongs to the IPK1 type 1 family.</text>
</comment>
<dbReference type="AlphaFoldDB" id="A0A8H7AC38"/>
<dbReference type="EC" id="2.7.1.158" evidence="3 9"/>
<sequence>MDCILQCNCPTSPDGEATIMSEVGLSYLAEGAAHVVYRVSLPGASPTTHPHLVGKLFRFRKSIPSAIPCAQTVSNYQNIIAPLFPVNNIVHLELHHVSDQNALIAKLNAALEQRELNGTRPARRHGVYLTPSTEEPNAILVTDMSAYGPDERLIEFKPKWLVQSPSAPQGAKRCRTCALREMRTEDERRSGQSHAGRGHAGFCPLDLVSNNDDVLEETIRRLSLTDELSGTTFKEQIRPLLLRLRRLQAEYNNVGLNDFKNGQSQGFTVSMALRDCSVFVKTKRGELGFQEVRLADFDFKSSGGGKLERWVRTEQRLIEEGWYMGSENAESRGHRFCRALQQS</sequence>
<dbReference type="Proteomes" id="UP000606974">
    <property type="component" value="Unassembled WGS sequence"/>
</dbReference>
<evidence type="ECO:0000256" key="8">
    <source>
        <dbReference type="ARBA" id="ARBA00022840"/>
    </source>
</evidence>
<comment type="caution">
    <text evidence="10">The sequence shown here is derived from an EMBL/GenBank/DDBJ whole genome shotgun (WGS) entry which is preliminary data.</text>
</comment>
<reference evidence="10" key="1">
    <citation type="submission" date="2020-02" db="EMBL/GenBank/DDBJ databases">
        <authorList>
            <person name="Palmer J.M."/>
        </authorList>
    </citation>
    <scope>NUCLEOTIDE SEQUENCE</scope>
    <source>
        <strain evidence="10">EPUS1.4</strain>
        <tissue evidence="10">Thallus</tissue>
    </source>
</reference>
<accession>A0A8H7AC38</accession>